<evidence type="ECO:0008006" key="2">
    <source>
        <dbReference type="Google" id="ProtNLM"/>
    </source>
</evidence>
<name>A0A131Z8V7_RHIAP</name>
<sequence>LETKGMRQRTPDLAPSSEANNLFTAGLRSCTRRDDLAGIPLVSRMVGKTSLAGVATLTVVMLVVLCVTEIQACDNASCHSRCVRDGGSSGYCNGPVCQCRKNYRRSVDSHLDTWPKHAKRSVDSHA</sequence>
<evidence type="ECO:0000313" key="1">
    <source>
        <dbReference type="EMBL" id="JAP87242.1"/>
    </source>
</evidence>
<protein>
    <recommendedName>
        <fullName evidence="2">Defensin</fullName>
    </recommendedName>
</protein>
<dbReference type="EMBL" id="GEDV01001315">
    <property type="protein sequence ID" value="JAP87242.1"/>
    <property type="molecule type" value="Transcribed_RNA"/>
</dbReference>
<feature type="non-terminal residue" evidence="1">
    <location>
        <position position="1"/>
    </location>
</feature>
<accession>A0A131Z8V7</accession>
<organism evidence="1">
    <name type="scientific">Rhipicephalus appendiculatus</name>
    <name type="common">Brown ear tick</name>
    <dbReference type="NCBI Taxonomy" id="34631"/>
    <lineage>
        <taxon>Eukaryota</taxon>
        <taxon>Metazoa</taxon>
        <taxon>Ecdysozoa</taxon>
        <taxon>Arthropoda</taxon>
        <taxon>Chelicerata</taxon>
        <taxon>Arachnida</taxon>
        <taxon>Acari</taxon>
        <taxon>Parasitiformes</taxon>
        <taxon>Ixodida</taxon>
        <taxon>Ixodoidea</taxon>
        <taxon>Ixodidae</taxon>
        <taxon>Rhipicephalinae</taxon>
        <taxon>Rhipicephalus</taxon>
        <taxon>Rhipicephalus</taxon>
    </lineage>
</organism>
<reference evidence="1" key="1">
    <citation type="journal article" date="2016" name="Ticks Tick Borne Dis.">
        <title>De novo assembly and annotation of the salivary gland transcriptome of Rhipicephalus appendiculatus male and female ticks during blood feeding.</title>
        <authorList>
            <person name="de Castro M.H."/>
            <person name="de Klerk D."/>
            <person name="Pienaar R."/>
            <person name="Latif A.A."/>
            <person name="Rees D.J."/>
            <person name="Mans B.J."/>
        </authorList>
    </citation>
    <scope>NUCLEOTIDE SEQUENCE</scope>
    <source>
        <tissue evidence="1">Salivary glands</tissue>
    </source>
</reference>
<proteinExistence type="predicted"/>
<dbReference type="AlphaFoldDB" id="A0A131Z8V7"/>